<dbReference type="GO" id="GO:0030288">
    <property type="term" value="C:outer membrane-bounded periplasmic space"/>
    <property type="evidence" value="ECO:0007669"/>
    <property type="project" value="TreeGrafter"/>
</dbReference>
<proteinExistence type="predicted"/>
<dbReference type="InterPro" id="IPR052363">
    <property type="entry name" value="LPS_export_LptC"/>
</dbReference>
<dbReference type="GO" id="GO:0005886">
    <property type="term" value="C:plasma membrane"/>
    <property type="evidence" value="ECO:0007669"/>
    <property type="project" value="InterPro"/>
</dbReference>
<dbReference type="RefSeq" id="WP_130502242.1">
    <property type="nucleotide sequence ID" value="NZ_SHLI01000001.1"/>
</dbReference>
<evidence type="ECO:0000256" key="4">
    <source>
        <dbReference type="ARBA" id="ARBA00022989"/>
    </source>
</evidence>
<sequence>MRRVAIGLLAMILATLIGWRIVGSGDDDGADTASPDPALDAYARDVTLTTTDGEGRIAWRVRSPDARHNRHDNAWRLVSPEWRMETDNGAPWRGSSNHAWIGPERTRARLTGDVVMERQRRSGWTRLTTSLLELDIPARYAETDRAVTLTQPDTRIDAVGARAWLDERRIELLNNVEGHHDAASS</sequence>
<organism evidence="6 7">
    <name type="scientific">Spiribacter vilamensis</name>
    <dbReference type="NCBI Taxonomy" id="531306"/>
    <lineage>
        <taxon>Bacteria</taxon>
        <taxon>Pseudomonadati</taxon>
        <taxon>Pseudomonadota</taxon>
        <taxon>Gammaproteobacteria</taxon>
        <taxon>Chromatiales</taxon>
        <taxon>Ectothiorhodospiraceae</taxon>
        <taxon>Spiribacter</taxon>
    </lineage>
</organism>
<keyword evidence="4" id="KW-1133">Transmembrane helix</keyword>
<dbReference type="OrthoDB" id="5797118at2"/>
<dbReference type="GO" id="GO:0015221">
    <property type="term" value="F:lipopolysaccharide transmembrane transporter activity"/>
    <property type="evidence" value="ECO:0007669"/>
    <property type="project" value="InterPro"/>
</dbReference>
<protein>
    <submittedName>
        <fullName evidence="6">Lipopolysaccharide export system protein LptC</fullName>
    </submittedName>
</protein>
<dbReference type="Proteomes" id="UP000292298">
    <property type="component" value="Unassembled WGS sequence"/>
</dbReference>
<dbReference type="PANTHER" id="PTHR37481:SF1">
    <property type="entry name" value="LIPOPOLYSACCHARIDE EXPORT SYSTEM PROTEIN LPTC"/>
    <property type="match status" value="1"/>
</dbReference>
<accession>A0A4Q8CY67</accession>
<keyword evidence="3" id="KW-0812">Transmembrane</keyword>
<keyword evidence="2" id="KW-0997">Cell inner membrane</keyword>
<evidence type="ECO:0000313" key="6">
    <source>
        <dbReference type="EMBL" id="RZU97884.1"/>
    </source>
</evidence>
<keyword evidence="7" id="KW-1185">Reference proteome</keyword>
<dbReference type="EMBL" id="SHLI01000001">
    <property type="protein sequence ID" value="RZU97884.1"/>
    <property type="molecule type" value="Genomic_DNA"/>
</dbReference>
<dbReference type="InterPro" id="IPR026265">
    <property type="entry name" value="LptC"/>
</dbReference>
<keyword evidence="5" id="KW-0472">Membrane</keyword>
<dbReference type="AlphaFoldDB" id="A0A4Q8CY67"/>
<dbReference type="Pfam" id="PF06835">
    <property type="entry name" value="LptC"/>
    <property type="match status" value="1"/>
</dbReference>
<dbReference type="Gene3D" id="2.60.450.10">
    <property type="entry name" value="Lipopolysaccharide (LPS) transport protein A like domain"/>
    <property type="match status" value="1"/>
</dbReference>
<comment type="caution">
    <text evidence="6">The sequence shown here is derived from an EMBL/GenBank/DDBJ whole genome shotgun (WGS) entry which is preliminary data.</text>
</comment>
<dbReference type="NCBIfam" id="TIGR04409">
    <property type="entry name" value="LptC_YrbK"/>
    <property type="match status" value="1"/>
</dbReference>
<evidence type="ECO:0000256" key="1">
    <source>
        <dbReference type="ARBA" id="ARBA00022475"/>
    </source>
</evidence>
<evidence type="ECO:0000256" key="3">
    <source>
        <dbReference type="ARBA" id="ARBA00022692"/>
    </source>
</evidence>
<evidence type="ECO:0000256" key="5">
    <source>
        <dbReference type="ARBA" id="ARBA00023136"/>
    </source>
</evidence>
<keyword evidence="1" id="KW-1003">Cell membrane</keyword>
<gene>
    <name evidence="6" type="ORF">EV698_0116</name>
</gene>
<evidence type="ECO:0000256" key="2">
    <source>
        <dbReference type="ARBA" id="ARBA00022519"/>
    </source>
</evidence>
<reference evidence="6 7" key="1">
    <citation type="submission" date="2019-02" db="EMBL/GenBank/DDBJ databases">
        <title>Genomic Encyclopedia of Type Strains, Phase IV (KMG-IV): sequencing the most valuable type-strain genomes for metagenomic binning, comparative biology and taxonomic classification.</title>
        <authorList>
            <person name="Goeker M."/>
        </authorList>
    </citation>
    <scope>NUCLEOTIDE SEQUENCE [LARGE SCALE GENOMIC DNA]</scope>
    <source>
        <strain evidence="6 7">DSM 21056</strain>
    </source>
</reference>
<dbReference type="InterPro" id="IPR010664">
    <property type="entry name" value="LipoPS_assembly_LptC-rel"/>
</dbReference>
<dbReference type="GO" id="GO:0017089">
    <property type="term" value="F:glycolipid transfer activity"/>
    <property type="evidence" value="ECO:0007669"/>
    <property type="project" value="TreeGrafter"/>
</dbReference>
<evidence type="ECO:0000313" key="7">
    <source>
        <dbReference type="Proteomes" id="UP000292298"/>
    </source>
</evidence>
<dbReference type="PANTHER" id="PTHR37481">
    <property type="entry name" value="LIPOPOLYSACCHARIDE EXPORT SYSTEM PROTEIN LPTC"/>
    <property type="match status" value="1"/>
</dbReference>
<name>A0A4Q8CY67_9GAMM</name>